<name>A0A8S4RTU0_9NEOP</name>
<evidence type="ECO:0000313" key="2">
    <source>
        <dbReference type="Proteomes" id="UP000838756"/>
    </source>
</evidence>
<organism evidence="1 2">
    <name type="scientific">Pararge aegeria aegeria</name>
    <dbReference type="NCBI Taxonomy" id="348720"/>
    <lineage>
        <taxon>Eukaryota</taxon>
        <taxon>Metazoa</taxon>
        <taxon>Ecdysozoa</taxon>
        <taxon>Arthropoda</taxon>
        <taxon>Hexapoda</taxon>
        <taxon>Insecta</taxon>
        <taxon>Pterygota</taxon>
        <taxon>Neoptera</taxon>
        <taxon>Endopterygota</taxon>
        <taxon>Lepidoptera</taxon>
        <taxon>Glossata</taxon>
        <taxon>Ditrysia</taxon>
        <taxon>Papilionoidea</taxon>
        <taxon>Nymphalidae</taxon>
        <taxon>Satyrinae</taxon>
        <taxon>Satyrini</taxon>
        <taxon>Parargina</taxon>
        <taxon>Pararge</taxon>
    </lineage>
</organism>
<keyword evidence="2" id="KW-1185">Reference proteome</keyword>
<dbReference type="EMBL" id="CAKXAJ010025574">
    <property type="protein sequence ID" value="CAH2241280.1"/>
    <property type="molecule type" value="Genomic_DNA"/>
</dbReference>
<accession>A0A8S4RTU0</accession>
<evidence type="ECO:0000313" key="1">
    <source>
        <dbReference type="EMBL" id="CAH2241280.1"/>
    </source>
</evidence>
<dbReference type="Proteomes" id="UP000838756">
    <property type="component" value="Unassembled WGS sequence"/>
</dbReference>
<reference evidence="1" key="1">
    <citation type="submission" date="2022-03" db="EMBL/GenBank/DDBJ databases">
        <authorList>
            <person name="Lindestad O."/>
        </authorList>
    </citation>
    <scope>NUCLEOTIDE SEQUENCE</scope>
</reference>
<gene>
    <name evidence="1" type="primary">jg3341</name>
    <name evidence="1" type="ORF">PAEG_LOCUS17727</name>
</gene>
<dbReference type="AlphaFoldDB" id="A0A8S4RTU0"/>
<protein>
    <submittedName>
        <fullName evidence="1">Jg3341 protein</fullName>
    </submittedName>
</protein>
<proteinExistence type="predicted"/>
<comment type="caution">
    <text evidence="1">The sequence shown here is derived from an EMBL/GenBank/DDBJ whole genome shotgun (WGS) entry which is preliminary data.</text>
</comment>
<sequence length="119" mass="13068">MDVPKERLTVHLCTLPQGAAAPTLGSPDVEFILRTQNCNAQFELFRTNYVYGIRIVASRRLTLEIALYSPLHLSHSPVPTHLHIVLLGLAYLLNYIDLGITLGEGEAKTIVNVGKGFNG</sequence>